<evidence type="ECO:0000313" key="2">
    <source>
        <dbReference type="EMBL" id="KAL3664000.1"/>
    </source>
</evidence>
<keyword evidence="3" id="KW-1185">Reference proteome</keyword>
<feature type="region of interest" description="Disordered" evidence="1">
    <location>
        <begin position="1"/>
        <end position="58"/>
    </location>
</feature>
<comment type="caution">
    <text evidence="2">The sequence shown here is derived from an EMBL/GenBank/DDBJ whole genome shotgun (WGS) entry which is preliminary data.</text>
</comment>
<evidence type="ECO:0000313" key="3">
    <source>
        <dbReference type="Proteomes" id="UP001632037"/>
    </source>
</evidence>
<dbReference type="EMBL" id="JBIMZQ010000025">
    <property type="protein sequence ID" value="KAL3664000.1"/>
    <property type="molecule type" value="Genomic_DNA"/>
</dbReference>
<sequence length="207" mass="23474">MGRRLNMRMSSQQRAGEGPVSTRTRTAENVGKKRKAGPGAASSMSSTSPSRSAAEVPGVSLEDLQAARNAFYLKYMCMPKQSSMRRTLQEPLTNYQKRKLVDRYIAARKRNEDIDYKELSTKTAFDAFIGHPEELKKHGDNLLQEFYQLYEEDQAQLDLTEAITTSSVAAAAEVQSSTGKIAQEERSQSLNLRWQLLCKRSKWWRLC</sequence>
<proteinExistence type="predicted"/>
<feature type="compositionally biased region" description="Low complexity" evidence="1">
    <location>
        <begin position="37"/>
        <end position="54"/>
    </location>
</feature>
<dbReference type="Proteomes" id="UP001632037">
    <property type="component" value="Unassembled WGS sequence"/>
</dbReference>
<gene>
    <name evidence="2" type="ORF">V7S43_010887</name>
</gene>
<organism evidence="2 3">
    <name type="scientific">Phytophthora oleae</name>
    <dbReference type="NCBI Taxonomy" id="2107226"/>
    <lineage>
        <taxon>Eukaryota</taxon>
        <taxon>Sar</taxon>
        <taxon>Stramenopiles</taxon>
        <taxon>Oomycota</taxon>
        <taxon>Peronosporomycetes</taxon>
        <taxon>Peronosporales</taxon>
        <taxon>Peronosporaceae</taxon>
        <taxon>Phytophthora</taxon>
    </lineage>
</organism>
<dbReference type="AlphaFoldDB" id="A0ABD3FER3"/>
<evidence type="ECO:0000256" key="1">
    <source>
        <dbReference type="SAM" id="MobiDB-lite"/>
    </source>
</evidence>
<name>A0ABD3FER3_9STRA</name>
<accession>A0ABD3FER3</accession>
<reference evidence="2 3" key="1">
    <citation type="submission" date="2024-09" db="EMBL/GenBank/DDBJ databases">
        <title>Genome sequencing and assembly of Phytophthora oleae, isolate VK10A, causative agent of rot of olive drupes.</title>
        <authorList>
            <person name="Conti Taguali S."/>
            <person name="Riolo M."/>
            <person name="La Spada F."/>
            <person name="Cacciola S.O."/>
            <person name="Dionisio G."/>
        </authorList>
    </citation>
    <scope>NUCLEOTIDE SEQUENCE [LARGE SCALE GENOMIC DNA]</scope>
    <source>
        <strain evidence="2 3">VK10A</strain>
    </source>
</reference>
<evidence type="ECO:0008006" key="4">
    <source>
        <dbReference type="Google" id="ProtNLM"/>
    </source>
</evidence>
<protein>
    <recommendedName>
        <fullName evidence="4">CCD97-like C-terminal domain-containing protein</fullName>
    </recommendedName>
</protein>